<evidence type="ECO:0000313" key="2">
    <source>
        <dbReference type="EMBL" id="RIX53680.1"/>
    </source>
</evidence>
<dbReference type="RefSeq" id="WP_119599388.1">
    <property type="nucleotide sequence ID" value="NZ_QXQA01000004.1"/>
</dbReference>
<organism evidence="2 3">
    <name type="scientific">Paenibacillus nanensis</name>
    <dbReference type="NCBI Taxonomy" id="393251"/>
    <lineage>
        <taxon>Bacteria</taxon>
        <taxon>Bacillati</taxon>
        <taxon>Bacillota</taxon>
        <taxon>Bacilli</taxon>
        <taxon>Bacillales</taxon>
        <taxon>Paenibacillaceae</taxon>
        <taxon>Paenibacillus</taxon>
    </lineage>
</organism>
<dbReference type="EMBL" id="QXQA01000004">
    <property type="protein sequence ID" value="RIX53680.1"/>
    <property type="molecule type" value="Genomic_DNA"/>
</dbReference>
<keyword evidence="1" id="KW-1133">Transmembrane helix</keyword>
<name>A0A3A1V8B9_9BACL</name>
<protein>
    <recommendedName>
        <fullName evidence="4">Lipoprotein</fullName>
    </recommendedName>
</protein>
<comment type="caution">
    <text evidence="2">The sequence shown here is derived from an EMBL/GenBank/DDBJ whole genome shotgun (WGS) entry which is preliminary data.</text>
</comment>
<evidence type="ECO:0000256" key="1">
    <source>
        <dbReference type="SAM" id="Phobius"/>
    </source>
</evidence>
<dbReference type="OrthoDB" id="2615845at2"/>
<dbReference type="AlphaFoldDB" id="A0A3A1V8B9"/>
<keyword evidence="1" id="KW-0472">Membrane</keyword>
<proteinExistence type="predicted"/>
<dbReference type="PROSITE" id="PS51257">
    <property type="entry name" value="PROKAR_LIPOPROTEIN"/>
    <property type="match status" value="1"/>
</dbReference>
<evidence type="ECO:0008006" key="4">
    <source>
        <dbReference type="Google" id="ProtNLM"/>
    </source>
</evidence>
<feature type="transmembrane region" description="Helical" evidence="1">
    <location>
        <begin position="6"/>
        <end position="24"/>
    </location>
</feature>
<sequence length="158" mass="18282">MKKISWIIVVLITLSCVSFVYFYHQPERIEREHKSVIYSVENDFEKQTSIALEGNYYRNLFGRDVFIGKLMTDDDLEYEIKLYDEGGNFQGSITTLNSNNVTETIGSVMTSRHFDNVWVQLDNINERYNLSDGYITGPATTKEEANQVALKMQEGKKQ</sequence>
<reference evidence="2 3" key="1">
    <citation type="submission" date="2018-09" db="EMBL/GenBank/DDBJ databases">
        <title>Paenibacillus aracenensis nov. sp. isolated from a cave in southern Spain.</title>
        <authorList>
            <person name="Jurado V."/>
            <person name="Gutierrez-Patricio S."/>
            <person name="Gonzalez-Pimentel J.L."/>
            <person name="Miller A.Z."/>
            <person name="Laiz L."/>
            <person name="Saiz-Jimenez C."/>
        </authorList>
    </citation>
    <scope>NUCLEOTIDE SEQUENCE [LARGE SCALE GENOMIC DNA]</scope>
    <source>
        <strain evidence="2 3">DSM 22867</strain>
    </source>
</reference>
<accession>A0A3A1V8B9</accession>
<evidence type="ECO:0000313" key="3">
    <source>
        <dbReference type="Proteomes" id="UP000266482"/>
    </source>
</evidence>
<keyword evidence="1" id="KW-0812">Transmembrane</keyword>
<gene>
    <name evidence="2" type="ORF">D3P08_09675</name>
</gene>
<keyword evidence="3" id="KW-1185">Reference proteome</keyword>
<dbReference type="Proteomes" id="UP000266482">
    <property type="component" value="Unassembled WGS sequence"/>
</dbReference>